<dbReference type="Proteomes" id="UP001597212">
    <property type="component" value="Unassembled WGS sequence"/>
</dbReference>
<protein>
    <recommendedName>
        <fullName evidence="4">Peptidase M50</fullName>
    </recommendedName>
</protein>
<sequence length="227" mass="24572">MIYLQTVGGTLVILLAFAIILSWINARTIQHIVNVTGKSNAQLWQMLPGLWVHETAHALVGRLFGLQIQEFSVHQSADRRAAGHVTFSFNKHSLWQRLGLFFAGGAPVWTFGAVVLVIGKRAFWPGQPLALVGLGTMMPAWPWVGAWLLLTLLLSFGASLSSADLRTMMRGLPVFAVLLLAAAGLVRLVAPAGLLTWVSLNVLAGWVAGLLVLVALGMNVLSHLAWR</sequence>
<keyword evidence="1" id="KW-0812">Transmembrane</keyword>
<feature type="transmembrane region" description="Helical" evidence="1">
    <location>
        <begin position="140"/>
        <end position="160"/>
    </location>
</feature>
<keyword evidence="1" id="KW-1133">Transmembrane helix</keyword>
<proteinExistence type="predicted"/>
<evidence type="ECO:0008006" key="4">
    <source>
        <dbReference type="Google" id="ProtNLM"/>
    </source>
</evidence>
<dbReference type="EMBL" id="JBHTOK010000014">
    <property type="protein sequence ID" value="MFD1440402.1"/>
    <property type="molecule type" value="Genomic_DNA"/>
</dbReference>
<name>A0ABW4CX11_9LACO</name>
<comment type="caution">
    <text evidence="2">The sequence shown here is derived from an EMBL/GenBank/DDBJ whole genome shotgun (WGS) entry which is preliminary data.</text>
</comment>
<evidence type="ECO:0000313" key="3">
    <source>
        <dbReference type="Proteomes" id="UP001597212"/>
    </source>
</evidence>
<accession>A0ABW4CX11</accession>
<feature type="transmembrane region" description="Helical" evidence="1">
    <location>
        <begin position="203"/>
        <end position="226"/>
    </location>
</feature>
<organism evidence="2 3">
    <name type="scientific">Lacticaseibacillus hegangensis</name>
    <dbReference type="NCBI Taxonomy" id="2486010"/>
    <lineage>
        <taxon>Bacteria</taxon>
        <taxon>Bacillati</taxon>
        <taxon>Bacillota</taxon>
        <taxon>Bacilli</taxon>
        <taxon>Lactobacillales</taxon>
        <taxon>Lactobacillaceae</taxon>
        <taxon>Lacticaseibacillus</taxon>
    </lineage>
</organism>
<feature type="transmembrane region" description="Helical" evidence="1">
    <location>
        <begin position="6"/>
        <end position="24"/>
    </location>
</feature>
<gene>
    <name evidence="2" type="ORF">ACFQ5K_03225</name>
</gene>
<keyword evidence="1" id="KW-0472">Membrane</keyword>
<keyword evidence="3" id="KW-1185">Reference proteome</keyword>
<reference evidence="3" key="1">
    <citation type="journal article" date="2019" name="Int. J. Syst. Evol. Microbiol.">
        <title>The Global Catalogue of Microorganisms (GCM) 10K type strain sequencing project: providing services to taxonomists for standard genome sequencing and annotation.</title>
        <authorList>
            <consortium name="The Broad Institute Genomics Platform"/>
            <consortium name="The Broad Institute Genome Sequencing Center for Infectious Disease"/>
            <person name="Wu L."/>
            <person name="Ma J."/>
        </authorList>
    </citation>
    <scope>NUCLEOTIDE SEQUENCE [LARGE SCALE GENOMIC DNA]</scope>
    <source>
        <strain evidence="3">CCM 8912</strain>
    </source>
</reference>
<feature type="transmembrane region" description="Helical" evidence="1">
    <location>
        <begin position="172"/>
        <end position="197"/>
    </location>
</feature>
<evidence type="ECO:0000256" key="1">
    <source>
        <dbReference type="SAM" id="Phobius"/>
    </source>
</evidence>
<evidence type="ECO:0000313" key="2">
    <source>
        <dbReference type="EMBL" id="MFD1440402.1"/>
    </source>
</evidence>
<feature type="transmembrane region" description="Helical" evidence="1">
    <location>
        <begin position="98"/>
        <end position="120"/>
    </location>
</feature>